<keyword evidence="3" id="KW-0997">Cell inner membrane</keyword>
<dbReference type="EMBL" id="QPGB01000006">
    <property type="protein sequence ID" value="RCS56556.1"/>
    <property type="molecule type" value="Genomic_DNA"/>
</dbReference>
<feature type="domain" description="Mce/MlaD" evidence="9">
    <location>
        <begin position="304"/>
        <end position="408"/>
    </location>
</feature>
<comment type="subcellular location">
    <subcellularLocation>
        <location evidence="1">Cell inner membrane</location>
    </subcellularLocation>
</comment>
<dbReference type="PANTHER" id="PTHR30462:SF2">
    <property type="entry name" value="INTERMEMBRANE TRANSPORT PROTEIN PQIB"/>
    <property type="match status" value="1"/>
</dbReference>
<gene>
    <name evidence="10" type="ORF">DU000_11355</name>
</gene>
<proteinExistence type="predicted"/>
<dbReference type="AlphaFoldDB" id="A0A368KYS3"/>
<dbReference type="InterPro" id="IPR051800">
    <property type="entry name" value="PqiA-PqiB_transport"/>
</dbReference>
<evidence type="ECO:0000256" key="3">
    <source>
        <dbReference type="ARBA" id="ARBA00022519"/>
    </source>
</evidence>
<feature type="compositionally biased region" description="Polar residues" evidence="7">
    <location>
        <begin position="549"/>
        <end position="568"/>
    </location>
</feature>
<feature type="transmembrane region" description="Helical" evidence="8">
    <location>
        <begin position="36"/>
        <end position="54"/>
    </location>
</feature>
<dbReference type="RefSeq" id="WP_114403532.1">
    <property type="nucleotide sequence ID" value="NZ_QPGB01000006.1"/>
</dbReference>
<evidence type="ECO:0000313" key="11">
    <source>
        <dbReference type="Proteomes" id="UP000252357"/>
    </source>
</evidence>
<dbReference type="Proteomes" id="UP000252357">
    <property type="component" value="Unassembled WGS sequence"/>
</dbReference>
<keyword evidence="6 8" id="KW-0472">Membrane</keyword>
<feature type="domain" description="Mce/MlaD" evidence="9">
    <location>
        <begin position="61"/>
        <end position="150"/>
    </location>
</feature>
<keyword evidence="5 8" id="KW-1133">Transmembrane helix</keyword>
<dbReference type="GO" id="GO:0005886">
    <property type="term" value="C:plasma membrane"/>
    <property type="evidence" value="ECO:0007669"/>
    <property type="project" value="UniProtKB-SubCell"/>
</dbReference>
<keyword evidence="4 8" id="KW-0812">Transmembrane</keyword>
<evidence type="ECO:0000256" key="8">
    <source>
        <dbReference type="SAM" id="Phobius"/>
    </source>
</evidence>
<evidence type="ECO:0000259" key="9">
    <source>
        <dbReference type="Pfam" id="PF02470"/>
    </source>
</evidence>
<dbReference type="Pfam" id="PF02470">
    <property type="entry name" value="MlaD"/>
    <property type="match status" value="3"/>
</dbReference>
<comment type="caution">
    <text evidence="10">The sequence shown here is derived from an EMBL/GenBank/DDBJ whole genome shotgun (WGS) entry which is preliminary data.</text>
</comment>
<evidence type="ECO:0000256" key="5">
    <source>
        <dbReference type="ARBA" id="ARBA00022989"/>
    </source>
</evidence>
<feature type="region of interest" description="Disordered" evidence="7">
    <location>
        <begin position="545"/>
        <end position="568"/>
    </location>
</feature>
<dbReference type="OrthoDB" id="9806984at2"/>
<evidence type="ECO:0000256" key="7">
    <source>
        <dbReference type="SAM" id="MobiDB-lite"/>
    </source>
</evidence>
<name>A0A368KYS3_9BURK</name>
<dbReference type="PANTHER" id="PTHR30462">
    <property type="entry name" value="INTERMEMBRANE TRANSPORT PROTEIN PQIB-RELATED"/>
    <property type="match status" value="1"/>
</dbReference>
<organism evidence="10 11">
    <name type="scientific">Parvibium lacunae</name>
    <dbReference type="NCBI Taxonomy" id="1888893"/>
    <lineage>
        <taxon>Bacteria</taxon>
        <taxon>Pseudomonadati</taxon>
        <taxon>Pseudomonadota</taxon>
        <taxon>Betaproteobacteria</taxon>
        <taxon>Burkholderiales</taxon>
        <taxon>Alcaligenaceae</taxon>
        <taxon>Parvibium</taxon>
    </lineage>
</organism>
<keyword evidence="2" id="KW-1003">Cell membrane</keyword>
<evidence type="ECO:0000256" key="6">
    <source>
        <dbReference type="ARBA" id="ARBA00023136"/>
    </source>
</evidence>
<evidence type="ECO:0000256" key="1">
    <source>
        <dbReference type="ARBA" id="ARBA00004533"/>
    </source>
</evidence>
<dbReference type="InterPro" id="IPR003399">
    <property type="entry name" value="Mce/MlaD"/>
</dbReference>
<protein>
    <submittedName>
        <fullName evidence="10">MCE family protein</fullName>
    </submittedName>
</protein>
<evidence type="ECO:0000313" key="10">
    <source>
        <dbReference type="EMBL" id="RCS56556.1"/>
    </source>
</evidence>
<sequence length="568" mass="62393">MIPDATPDNRATAHAEPIQPDLLTASVQQVKLWRPHWIWLIPILAVLIAGNLVYQQMRSRGPVIEIQFRNGEGLEAGKTRIKYKNVDIGLVQSLRLSEDRRAVVVRAELDRSAAAFAAQDSRFWVVRPRISAGEISGLGTLISGAYIAADLGQAEETAKTFVGLEVPPIISNDLPGRQFTLKASDLGSLDIGSPLYYRRVQVGEVVAYGLDPDGKGVTLTLFIHAPYDRYVTEHARFWHASGLDVAIDATGVRVNTQSLASVLLGGIAFDNAGDISTAKPASESSPFRLQPNRTEAFKRPDGQPNTYVLYFPQSVRGLALGAPVDFRGIVIGEVRDIGVELDDKTLTYRFPVLIHVYPSRLQGYYRSQVGGSVEPDMKKLLNHLVAKGLRAQLRTSSLLTGQLYVATDFFPQAAAVKLDWSKTPMVLPTIVGGFEDMQASLQSLAKKLDAMPLDTLLTQFRLTLQQTQQTLAAIETLAQRSEREVLPETRQTLQSIQQTLQQANQVLQSDAPLQHSVRQSMQELQRAAQSLRALTELLEREPQALLRGRQSTPAPVSASTPAILTESP</sequence>
<evidence type="ECO:0000256" key="2">
    <source>
        <dbReference type="ARBA" id="ARBA00022475"/>
    </source>
</evidence>
<feature type="domain" description="Mce/MlaD" evidence="9">
    <location>
        <begin position="176"/>
        <end position="238"/>
    </location>
</feature>
<evidence type="ECO:0000256" key="4">
    <source>
        <dbReference type="ARBA" id="ARBA00022692"/>
    </source>
</evidence>
<accession>A0A368KYS3</accession>
<keyword evidence="11" id="KW-1185">Reference proteome</keyword>
<reference evidence="10 11" key="1">
    <citation type="journal article" date="2018" name="Int. J. Syst. Evol. Microbiol.">
        <title>Parvibium lacunae gen. nov., sp. nov., a new member of the family Alcaligenaceae isolated from a freshwater pond.</title>
        <authorList>
            <person name="Chen W.M."/>
            <person name="Xie P.B."/>
            <person name="Hsu M.Y."/>
            <person name="Sheu S.Y."/>
        </authorList>
    </citation>
    <scope>NUCLEOTIDE SEQUENCE [LARGE SCALE GENOMIC DNA]</scope>
    <source>
        <strain evidence="10 11">KMB9</strain>
    </source>
</reference>